<name>A0A9P7DMM2_9AGAM</name>
<reference evidence="1" key="1">
    <citation type="journal article" date="2020" name="New Phytol.">
        <title>Comparative genomics reveals dynamic genome evolution in host specialist ectomycorrhizal fungi.</title>
        <authorList>
            <person name="Lofgren L.A."/>
            <person name="Nguyen N.H."/>
            <person name="Vilgalys R."/>
            <person name="Ruytinx J."/>
            <person name="Liao H.L."/>
            <person name="Branco S."/>
            <person name="Kuo A."/>
            <person name="LaButti K."/>
            <person name="Lipzen A."/>
            <person name="Andreopoulos W."/>
            <person name="Pangilinan J."/>
            <person name="Riley R."/>
            <person name="Hundley H."/>
            <person name="Na H."/>
            <person name="Barry K."/>
            <person name="Grigoriev I.V."/>
            <person name="Stajich J.E."/>
            <person name="Kennedy P.G."/>
        </authorList>
    </citation>
    <scope>NUCLEOTIDE SEQUENCE</scope>
    <source>
        <strain evidence="1">S12</strain>
    </source>
</reference>
<evidence type="ECO:0000313" key="1">
    <source>
        <dbReference type="EMBL" id="KAG1798543.1"/>
    </source>
</evidence>
<dbReference type="RefSeq" id="XP_041163229.1">
    <property type="nucleotide sequence ID" value="XM_041299118.1"/>
</dbReference>
<gene>
    <name evidence="1" type="ORF">HD556DRAFT_1266834</name>
</gene>
<evidence type="ECO:0000313" key="2">
    <source>
        <dbReference type="Proteomes" id="UP000719766"/>
    </source>
</evidence>
<dbReference type="OrthoDB" id="3265128at2759"/>
<dbReference type="SUPFAM" id="SSF56672">
    <property type="entry name" value="DNA/RNA polymerases"/>
    <property type="match status" value="1"/>
</dbReference>
<dbReference type="Proteomes" id="UP000719766">
    <property type="component" value="Unassembled WGS sequence"/>
</dbReference>
<accession>A0A9P7DMM2</accession>
<comment type="caution">
    <text evidence="1">The sequence shown here is derived from an EMBL/GenBank/DDBJ whole genome shotgun (WGS) entry which is preliminary data.</text>
</comment>
<keyword evidence="2" id="KW-1185">Reference proteome</keyword>
<dbReference type="AlphaFoldDB" id="A0A9P7DMM2"/>
<dbReference type="InterPro" id="IPR043502">
    <property type="entry name" value="DNA/RNA_pol_sf"/>
</dbReference>
<dbReference type="EMBL" id="JABBWE010000013">
    <property type="protein sequence ID" value="KAG1798543.1"/>
    <property type="molecule type" value="Genomic_DNA"/>
</dbReference>
<protein>
    <submittedName>
        <fullName evidence="1">Uncharacterized protein</fullName>
    </submittedName>
</protein>
<organism evidence="1 2">
    <name type="scientific">Suillus plorans</name>
    <dbReference type="NCBI Taxonomy" id="116603"/>
    <lineage>
        <taxon>Eukaryota</taxon>
        <taxon>Fungi</taxon>
        <taxon>Dikarya</taxon>
        <taxon>Basidiomycota</taxon>
        <taxon>Agaricomycotina</taxon>
        <taxon>Agaricomycetes</taxon>
        <taxon>Agaricomycetidae</taxon>
        <taxon>Boletales</taxon>
        <taxon>Suillineae</taxon>
        <taxon>Suillaceae</taxon>
        <taxon>Suillus</taxon>
    </lineage>
</organism>
<sequence>MTPRANDCSHPTAIPPKVDDTFKGFKYVPYSVLTSTARWQAVRNGEEAFTITAAGAIAAKGLDRRNERSITLSDWIGAAEAAEERTEFYHGIARAVALKAHHSVVLGLSRSHSWDFVVGSSLVQTSHLYITCTSPDVPAQIYLLVWFILLDLILSLPDGCVAATFDIASAYRIVPVHPSQQWALCIFWNGHAYVDRALMFGLSSSTHILQ</sequence>
<dbReference type="GeneID" id="64592882"/>
<proteinExistence type="predicted"/>